<evidence type="ECO:0000313" key="2">
    <source>
        <dbReference type="EMBL" id="KAF9405871.1"/>
    </source>
</evidence>
<accession>A0A835G551</accession>
<feature type="transmembrane region" description="Helical" evidence="1">
    <location>
        <begin position="350"/>
        <end position="370"/>
    </location>
</feature>
<feature type="transmembrane region" description="Helical" evidence="1">
    <location>
        <begin position="256"/>
        <end position="273"/>
    </location>
</feature>
<keyword evidence="1" id="KW-0812">Transmembrane</keyword>
<name>A0A835G551_SPOEX</name>
<feature type="transmembrane region" description="Helical" evidence="1">
    <location>
        <begin position="31"/>
        <end position="51"/>
    </location>
</feature>
<evidence type="ECO:0000313" key="3">
    <source>
        <dbReference type="Proteomes" id="UP000648187"/>
    </source>
</evidence>
<feature type="transmembrane region" description="Helical" evidence="1">
    <location>
        <begin position="118"/>
        <end position="142"/>
    </location>
</feature>
<gene>
    <name evidence="2" type="ORF">HW555_013559</name>
</gene>
<organism evidence="2 3">
    <name type="scientific">Spodoptera exigua</name>
    <name type="common">Beet armyworm</name>
    <name type="synonym">Noctua fulgens</name>
    <dbReference type="NCBI Taxonomy" id="7107"/>
    <lineage>
        <taxon>Eukaryota</taxon>
        <taxon>Metazoa</taxon>
        <taxon>Ecdysozoa</taxon>
        <taxon>Arthropoda</taxon>
        <taxon>Hexapoda</taxon>
        <taxon>Insecta</taxon>
        <taxon>Pterygota</taxon>
        <taxon>Neoptera</taxon>
        <taxon>Endopterygota</taxon>
        <taxon>Lepidoptera</taxon>
        <taxon>Glossata</taxon>
        <taxon>Ditrysia</taxon>
        <taxon>Noctuoidea</taxon>
        <taxon>Noctuidae</taxon>
        <taxon>Amphipyrinae</taxon>
        <taxon>Spodoptera</taxon>
    </lineage>
</organism>
<dbReference type="AlphaFoldDB" id="A0A835G551"/>
<feature type="transmembrane region" description="Helical" evidence="1">
    <location>
        <begin position="592"/>
        <end position="619"/>
    </location>
</feature>
<evidence type="ECO:0008006" key="4">
    <source>
        <dbReference type="Google" id="ProtNLM"/>
    </source>
</evidence>
<keyword evidence="1" id="KW-1133">Transmembrane helix</keyword>
<reference evidence="2" key="1">
    <citation type="submission" date="2020-08" db="EMBL/GenBank/DDBJ databases">
        <title>Spodoptera exigua strain:BAW_Kor-Di-RS1 Genome sequencing and assembly.</title>
        <authorList>
            <person name="Kim J."/>
            <person name="Nam H.Y."/>
            <person name="Kwon M."/>
            <person name="Choi J.H."/>
            <person name="Cho S.R."/>
            <person name="Kim G.-H."/>
        </authorList>
    </citation>
    <scope>NUCLEOTIDE SEQUENCE</scope>
    <source>
        <strain evidence="2">BAW_Kor-Di-RS1</strain>
        <tissue evidence="2">Whole-body</tissue>
    </source>
</reference>
<sequence length="698" mass="83458">MLFPLNLIHNIFLCPKYRIKDNFIYPNSLKMSFVSFVGTIAYIFLFMYRAYELHIDKVIRKHINLTYINAVFDFFLYCIGYSINYTVNVLYTKRNITFVMKFQDVHRFLYEKIEFKRFIYWNWISVFLVYGLNIYVVTYFFIRLNLNNYYIICGFAVMCFDINIIYAIRLIKLLSDKVKIWNIKLQHLHQIDKNDVHIYCKKMFQAYENILECYDIFRSTYQQIIVFHSTELFFIALIKLQITIKVFKIAVFGGDFVYLAAWISVIFLYVWIIKSVISEIMLSSYCEKFYIAMDNVKDSCAAIFKSECSEAEKQLSRNIARLHRASFHKLNVCGMFYIDATYPLKMTALLTNYTVVLLQFAFFNFIFLFVKFHLTVIYFCCGLTMLCSDVNMIYAARLIKFLSNKLRIWNIRFVKETHNSNTDFYYKTLFEVYVTALDCYDIHKRYSQFMINNHTMEFIYYVIIKLKMIIDIIEKLGIEYLQMWVVIVMMYIWAGKSLVLEIILSLYYEQFYTAMDEIRNSSVIIIKSNCSGKCKAMFQCYLNVLECYNLLKKSYQLLICFHTVEFYCHVLLKYQISLEFFEFGPVSENDYFIPITTIVSLYLWTIRTLMYEILLSIFFEKFYLRMSNIQHTCALLLKSARTNAEKRLYKNIQRLHRATFNKLSGCGMFYIDATFPLKIVSLLNSHMIVLIQFAVLKE</sequence>
<feature type="transmembrane region" description="Helical" evidence="1">
    <location>
        <begin position="484"/>
        <end position="508"/>
    </location>
</feature>
<feature type="transmembrane region" description="Helical" evidence="1">
    <location>
        <begin position="376"/>
        <end position="399"/>
    </location>
</feature>
<protein>
    <recommendedName>
        <fullName evidence="4">Gustatory receptor</fullName>
    </recommendedName>
</protein>
<proteinExistence type="predicted"/>
<keyword evidence="3" id="KW-1185">Reference proteome</keyword>
<keyword evidence="1" id="KW-0472">Membrane</keyword>
<dbReference type="Proteomes" id="UP000648187">
    <property type="component" value="Unassembled WGS sequence"/>
</dbReference>
<feature type="transmembrane region" description="Helical" evidence="1">
    <location>
        <begin position="148"/>
        <end position="168"/>
    </location>
</feature>
<comment type="caution">
    <text evidence="2">The sequence shown here is derived from an EMBL/GenBank/DDBJ whole genome shotgun (WGS) entry which is preliminary data.</text>
</comment>
<dbReference type="EMBL" id="JACKWZ010000668">
    <property type="protein sequence ID" value="KAF9405871.1"/>
    <property type="molecule type" value="Genomic_DNA"/>
</dbReference>
<evidence type="ECO:0000256" key="1">
    <source>
        <dbReference type="SAM" id="Phobius"/>
    </source>
</evidence>